<keyword evidence="3" id="KW-0813">Transport</keyword>
<keyword evidence="4 9" id="KW-0812">Transmembrane</keyword>
<accession>A0ABP8R999</accession>
<dbReference type="EMBL" id="BAABHF010000068">
    <property type="protein sequence ID" value="GAA4521063.1"/>
    <property type="molecule type" value="Genomic_DNA"/>
</dbReference>
<dbReference type="InterPro" id="IPR002524">
    <property type="entry name" value="Cation_efflux"/>
</dbReference>
<dbReference type="PANTHER" id="PTHR11562">
    <property type="entry name" value="CATION EFFLUX PROTEIN/ ZINC TRANSPORTER"/>
    <property type="match status" value="1"/>
</dbReference>
<dbReference type="RefSeq" id="WP_345475605.1">
    <property type="nucleotide sequence ID" value="NZ_BAABHF010000068.1"/>
</dbReference>
<evidence type="ECO:0000259" key="11">
    <source>
        <dbReference type="Pfam" id="PF16916"/>
    </source>
</evidence>
<dbReference type="SUPFAM" id="SSF160240">
    <property type="entry name" value="Cation efflux protein cytoplasmic domain-like"/>
    <property type="match status" value="1"/>
</dbReference>
<keyword evidence="5 9" id="KW-1133">Transmembrane helix</keyword>
<protein>
    <submittedName>
        <fullName evidence="12">Cation diffusion facilitator family transporter</fullName>
    </submittedName>
</protein>
<dbReference type="InterPro" id="IPR058533">
    <property type="entry name" value="Cation_efflux_TM"/>
</dbReference>
<dbReference type="InterPro" id="IPR027470">
    <property type="entry name" value="Cation_efflux_CTD"/>
</dbReference>
<dbReference type="InterPro" id="IPR036837">
    <property type="entry name" value="Cation_efflux_CTD_sf"/>
</dbReference>
<keyword evidence="6" id="KW-0406">Ion transport</keyword>
<feature type="region of interest" description="Disordered" evidence="8">
    <location>
        <begin position="1"/>
        <end position="29"/>
    </location>
</feature>
<dbReference type="InterPro" id="IPR050681">
    <property type="entry name" value="CDF/SLC30A"/>
</dbReference>
<evidence type="ECO:0000256" key="6">
    <source>
        <dbReference type="ARBA" id="ARBA00023065"/>
    </source>
</evidence>
<keyword evidence="13" id="KW-1185">Reference proteome</keyword>
<evidence type="ECO:0000256" key="8">
    <source>
        <dbReference type="SAM" id="MobiDB-lite"/>
    </source>
</evidence>
<feature type="compositionally biased region" description="Basic and acidic residues" evidence="8">
    <location>
        <begin position="1"/>
        <end position="24"/>
    </location>
</feature>
<evidence type="ECO:0000313" key="12">
    <source>
        <dbReference type="EMBL" id="GAA4521063.1"/>
    </source>
</evidence>
<comment type="caution">
    <text evidence="12">The sequence shown here is derived from an EMBL/GenBank/DDBJ whole genome shotgun (WGS) entry which is preliminary data.</text>
</comment>
<feature type="transmembrane region" description="Helical" evidence="9">
    <location>
        <begin position="38"/>
        <end position="60"/>
    </location>
</feature>
<feature type="domain" description="Cation efflux protein cytoplasmic" evidence="11">
    <location>
        <begin position="241"/>
        <end position="308"/>
    </location>
</feature>
<evidence type="ECO:0000256" key="5">
    <source>
        <dbReference type="ARBA" id="ARBA00022989"/>
    </source>
</evidence>
<proteinExistence type="inferred from homology"/>
<reference evidence="13" key="1">
    <citation type="journal article" date="2019" name="Int. J. Syst. Evol. Microbiol.">
        <title>The Global Catalogue of Microorganisms (GCM) 10K type strain sequencing project: providing services to taxonomists for standard genome sequencing and annotation.</title>
        <authorList>
            <consortium name="The Broad Institute Genomics Platform"/>
            <consortium name="The Broad Institute Genome Sequencing Center for Infectious Disease"/>
            <person name="Wu L."/>
            <person name="Ma J."/>
        </authorList>
    </citation>
    <scope>NUCLEOTIDE SEQUENCE [LARGE SCALE GENOMIC DNA]</scope>
    <source>
        <strain evidence="13">JCM 17933</strain>
    </source>
</reference>
<evidence type="ECO:0000256" key="3">
    <source>
        <dbReference type="ARBA" id="ARBA00022448"/>
    </source>
</evidence>
<dbReference type="Pfam" id="PF01545">
    <property type="entry name" value="Cation_efflux"/>
    <property type="match status" value="1"/>
</dbReference>
<evidence type="ECO:0000313" key="13">
    <source>
        <dbReference type="Proteomes" id="UP001500503"/>
    </source>
</evidence>
<feature type="region of interest" description="Disordered" evidence="8">
    <location>
        <begin position="309"/>
        <end position="343"/>
    </location>
</feature>
<evidence type="ECO:0000256" key="7">
    <source>
        <dbReference type="ARBA" id="ARBA00023136"/>
    </source>
</evidence>
<feature type="transmembrane region" description="Helical" evidence="9">
    <location>
        <begin position="72"/>
        <end position="90"/>
    </location>
</feature>
<feature type="transmembrane region" description="Helical" evidence="9">
    <location>
        <begin position="110"/>
        <end position="128"/>
    </location>
</feature>
<dbReference type="Proteomes" id="UP001500503">
    <property type="component" value="Unassembled WGS sequence"/>
</dbReference>
<comment type="subcellular location">
    <subcellularLocation>
        <location evidence="1">Membrane</location>
        <topology evidence="1">Multi-pass membrane protein</topology>
    </subcellularLocation>
</comment>
<dbReference type="Gene3D" id="1.20.1510.10">
    <property type="entry name" value="Cation efflux protein transmembrane domain"/>
    <property type="match status" value="1"/>
</dbReference>
<gene>
    <name evidence="12" type="ORF">GCM10023191_098900</name>
</gene>
<feature type="transmembrane region" description="Helical" evidence="9">
    <location>
        <begin position="140"/>
        <end position="161"/>
    </location>
</feature>
<evidence type="ECO:0000256" key="9">
    <source>
        <dbReference type="SAM" id="Phobius"/>
    </source>
</evidence>
<evidence type="ECO:0000256" key="4">
    <source>
        <dbReference type="ARBA" id="ARBA00022692"/>
    </source>
</evidence>
<dbReference type="Pfam" id="PF16916">
    <property type="entry name" value="ZT_dimer"/>
    <property type="match status" value="1"/>
</dbReference>
<feature type="domain" description="Cation efflux protein transmembrane" evidence="10">
    <location>
        <begin position="42"/>
        <end position="229"/>
    </location>
</feature>
<evidence type="ECO:0000259" key="10">
    <source>
        <dbReference type="Pfam" id="PF01545"/>
    </source>
</evidence>
<evidence type="ECO:0000256" key="2">
    <source>
        <dbReference type="ARBA" id="ARBA00008873"/>
    </source>
</evidence>
<dbReference type="NCBIfam" id="TIGR01297">
    <property type="entry name" value="CDF"/>
    <property type="match status" value="1"/>
</dbReference>
<name>A0ABP8R999_9ACTN</name>
<organism evidence="12 13">
    <name type="scientific">Actinoallomurus oryzae</name>
    <dbReference type="NCBI Taxonomy" id="502180"/>
    <lineage>
        <taxon>Bacteria</taxon>
        <taxon>Bacillati</taxon>
        <taxon>Actinomycetota</taxon>
        <taxon>Actinomycetes</taxon>
        <taxon>Streptosporangiales</taxon>
        <taxon>Thermomonosporaceae</taxon>
        <taxon>Actinoallomurus</taxon>
    </lineage>
</organism>
<feature type="transmembrane region" description="Helical" evidence="9">
    <location>
        <begin position="181"/>
        <end position="200"/>
    </location>
</feature>
<dbReference type="PANTHER" id="PTHR11562:SF17">
    <property type="entry name" value="RE54080P-RELATED"/>
    <property type="match status" value="1"/>
</dbReference>
<comment type="similarity">
    <text evidence="2">Belongs to the cation diffusion facilitator (CDF) transporter (TC 2.A.4) family. SLC30A subfamily.</text>
</comment>
<sequence>MTTHDPQDAPHAHGDHDNADEGHAGHSHGVSADADRRWLAGALTLIVAYMAGEVIVGLVAHSLALISDAAHMLTDAASIVLALVAMRLAAKPAQGSYTYGLKRTEILSAQANGISLLLLSIWLAYEAIRRLIEPPAVTGGLVLGTALVGIVINVGAAWMISRANRTSLNVEGAFQHILTDLYAFIATAIAGLAMVFTGFARADAMASLAVVALMLKAGHGLVRESGRIFLEAAPTGLPPEAIGRAMAARPHVAEIHDLHIWQITSGMPAASAHVLVADGEDCHAVRADLEAVLAEAYKITHTTLQVDHAPTPAAAGGAGPEHCEDSHGPIHRPAGSVTGPEVG</sequence>
<dbReference type="SUPFAM" id="SSF161111">
    <property type="entry name" value="Cation efflux protein transmembrane domain-like"/>
    <property type="match status" value="1"/>
</dbReference>
<keyword evidence="7 9" id="KW-0472">Membrane</keyword>
<evidence type="ECO:0000256" key="1">
    <source>
        <dbReference type="ARBA" id="ARBA00004141"/>
    </source>
</evidence>
<dbReference type="InterPro" id="IPR027469">
    <property type="entry name" value="Cation_efflux_TMD_sf"/>
</dbReference>